<dbReference type="OrthoDB" id="6192129at2"/>
<comment type="similarity">
    <text evidence="1 8">Belongs to the SOS response-associated peptidase family.</text>
</comment>
<evidence type="ECO:0000256" key="6">
    <source>
        <dbReference type="ARBA" id="ARBA00023125"/>
    </source>
</evidence>
<evidence type="ECO:0000256" key="1">
    <source>
        <dbReference type="ARBA" id="ARBA00008136"/>
    </source>
</evidence>
<keyword evidence="4 8" id="KW-0378">Hydrolase</keyword>
<dbReference type="Proteomes" id="UP000092713">
    <property type="component" value="Unassembled WGS sequence"/>
</dbReference>
<organism evidence="9 10">
    <name type="scientific">Janthinobacterium psychrotolerans</name>
    <dbReference type="NCBI Taxonomy" id="1747903"/>
    <lineage>
        <taxon>Bacteria</taxon>
        <taxon>Pseudomonadati</taxon>
        <taxon>Pseudomonadota</taxon>
        <taxon>Betaproteobacteria</taxon>
        <taxon>Burkholderiales</taxon>
        <taxon>Oxalobacteraceae</taxon>
        <taxon>Janthinobacterium</taxon>
    </lineage>
</organism>
<evidence type="ECO:0000256" key="2">
    <source>
        <dbReference type="ARBA" id="ARBA00022670"/>
    </source>
</evidence>
<sequence>MCGRFDQNDTARVQASAFGWTDAVFDSEAQPQLNVSPGTYRPIMHIENGVRRVDDVFWGYRPAWATAAEPAPGKKKIPIAINARLEKLAGSYWKPLLRSGRGVIEVHGWYEWTGEKGSKQPWHIHRKDHQPLFLLVLAHFGPFKHHREESGFVLVTADSVGGMVDIHDRRPVAVSLEDAHRWLAPELTPEEALHLARSCMLGAGLFEWHAVDNPLVPSARARKTPAPAAQQASFDWNAE</sequence>
<name>A0A1A7C1D7_9BURK</name>
<comment type="caution">
    <text evidence="9">The sequence shown here is derived from an EMBL/GenBank/DDBJ whole genome shotgun (WGS) entry which is preliminary data.</text>
</comment>
<dbReference type="AlphaFoldDB" id="A0A1A7C1D7"/>
<dbReference type="Pfam" id="PF02586">
    <property type="entry name" value="SRAP"/>
    <property type="match status" value="1"/>
</dbReference>
<evidence type="ECO:0000313" key="9">
    <source>
        <dbReference type="EMBL" id="OBV38814.1"/>
    </source>
</evidence>
<reference evidence="9 10" key="1">
    <citation type="submission" date="2016-04" db="EMBL/GenBank/DDBJ databases">
        <title>Draft genome sequence of Janthinobacterium psychrotolerans sp. nov., isolated from freshwater sediments in Denmark.</title>
        <authorList>
            <person name="Gong X."/>
            <person name="Skrivergaard S."/>
            <person name="Korsgaard B.S."/>
            <person name="Schreiber L."/>
            <person name="Marshall I.P."/>
            <person name="Finster K."/>
            <person name="Schramm A."/>
        </authorList>
    </citation>
    <scope>NUCLEOTIDE SEQUENCE [LARGE SCALE GENOMIC DNA]</scope>
    <source>
        <strain evidence="9 10">S3-2</strain>
    </source>
</reference>
<dbReference type="GO" id="GO:0106300">
    <property type="term" value="P:protein-DNA covalent cross-linking repair"/>
    <property type="evidence" value="ECO:0007669"/>
    <property type="project" value="InterPro"/>
</dbReference>
<dbReference type="GO" id="GO:0003697">
    <property type="term" value="F:single-stranded DNA binding"/>
    <property type="evidence" value="ECO:0007669"/>
    <property type="project" value="InterPro"/>
</dbReference>
<dbReference type="SUPFAM" id="SSF143081">
    <property type="entry name" value="BB1717-like"/>
    <property type="match status" value="1"/>
</dbReference>
<keyword evidence="10" id="KW-1185">Reference proteome</keyword>
<proteinExistence type="inferred from homology"/>
<dbReference type="STRING" id="1747903.ASR47_1007130"/>
<protein>
    <recommendedName>
        <fullName evidence="8">Abasic site processing protein</fullName>
        <ecNumber evidence="8">3.4.-.-</ecNumber>
    </recommendedName>
</protein>
<evidence type="ECO:0000256" key="8">
    <source>
        <dbReference type="RuleBase" id="RU364100"/>
    </source>
</evidence>
<evidence type="ECO:0000256" key="5">
    <source>
        <dbReference type="ARBA" id="ARBA00023124"/>
    </source>
</evidence>
<dbReference type="GO" id="GO:0006508">
    <property type="term" value="P:proteolysis"/>
    <property type="evidence" value="ECO:0007669"/>
    <property type="project" value="UniProtKB-KW"/>
</dbReference>
<keyword evidence="5" id="KW-0190">Covalent protein-DNA linkage</keyword>
<keyword evidence="2 8" id="KW-0645">Protease</keyword>
<evidence type="ECO:0000256" key="3">
    <source>
        <dbReference type="ARBA" id="ARBA00022763"/>
    </source>
</evidence>
<keyword evidence="7" id="KW-0456">Lyase</keyword>
<dbReference type="InterPro" id="IPR003738">
    <property type="entry name" value="SRAP"/>
</dbReference>
<dbReference type="PANTHER" id="PTHR13604">
    <property type="entry name" value="DC12-RELATED"/>
    <property type="match status" value="1"/>
</dbReference>
<dbReference type="GO" id="GO:0008233">
    <property type="term" value="F:peptidase activity"/>
    <property type="evidence" value="ECO:0007669"/>
    <property type="project" value="UniProtKB-KW"/>
</dbReference>
<keyword evidence="6" id="KW-0238">DNA-binding</keyword>
<dbReference type="EC" id="3.4.-.-" evidence="8"/>
<dbReference type="PATRIC" id="fig|1747903.4.peg.2373"/>
<dbReference type="RefSeq" id="WP_082988938.1">
    <property type="nucleotide sequence ID" value="NZ_LOCQ01000056.1"/>
</dbReference>
<gene>
    <name evidence="9" type="ORF">ASR47_1007130</name>
</gene>
<dbReference type="PANTHER" id="PTHR13604:SF0">
    <property type="entry name" value="ABASIC SITE PROCESSING PROTEIN HMCES"/>
    <property type="match status" value="1"/>
</dbReference>
<dbReference type="EMBL" id="LOCQ01000056">
    <property type="protein sequence ID" value="OBV38814.1"/>
    <property type="molecule type" value="Genomic_DNA"/>
</dbReference>
<dbReference type="InterPro" id="IPR036590">
    <property type="entry name" value="SRAP-like"/>
</dbReference>
<accession>A0A1A7C1D7</accession>
<evidence type="ECO:0000256" key="4">
    <source>
        <dbReference type="ARBA" id="ARBA00022801"/>
    </source>
</evidence>
<keyword evidence="3" id="KW-0227">DNA damage</keyword>
<dbReference type="GO" id="GO:0016829">
    <property type="term" value="F:lyase activity"/>
    <property type="evidence" value="ECO:0007669"/>
    <property type="project" value="UniProtKB-KW"/>
</dbReference>
<dbReference type="Gene3D" id="3.90.1680.10">
    <property type="entry name" value="SOS response associated peptidase-like"/>
    <property type="match status" value="1"/>
</dbReference>
<evidence type="ECO:0000313" key="10">
    <source>
        <dbReference type="Proteomes" id="UP000092713"/>
    </source>
</evidence>
<evidence type="ECO:0000256" key="7">
    <source>
        <dbReference type="ARBA" id="ARBA00023239"/>
    </source>
</evidence>